<keyword evidence="1" id="KW-0479">Metal-binding</keyword>
<dbReference type="GO" id="GO:0042026">
    <property type="term" value="P:protein refolding"/>
    <property type="evidence" value="ECO:0007669"/>
    <property type="project" value="TreeGrafter"/>
</dbReference>
<dbReference type="EMBL" id="UINC01149259">
    <property type="protein sequence ID" value="SVD41622.1"/>
    <property type="molecule type" value="Genomic_DNA"/>
</dbReference>
<dbReference type="PROSITE" id="PS50076">
    <property type="entry name" value="DNAJ_2"/>
    <property type="match status" value="1"/>
</dbReference>
<dbReference type="InterPro" id="IPR008971">
    <property type="entry name" value="HSP40/DnaJ_pept-bd"/>
</dbReference>
<evidence type="ECO:0000256" key="5">
    <source>
        <dbReference type="ARBA" id="ARBA00023186"/>
    </source>
</evidence>
<dbReference type="InterPro" id="IPR036869">
    <property type="entry name" value="J_dom_sf"/>
</dbReference>
<dbReference type="Gene3D" id="1.10.287.110">
    <property type="entry name" value="DnaJ domain"/>
    <property type="match status" value="1"/>
</dbReference>
<gene>
    <name evidence="8" type="ORF">METZ01_LOCUS394476</name>
</gene>
<dbReference type="GO" id="GO:0005737">
    <property type="term" value="C:cytoplasm"/>
    <property type="evidence" value="ECO:0007669"/>
    <property type="project" value="TreeGrafter"/>
</dbReference>
<dbReference type="CDD" id="cd06257">
    <property type="entry name" value="DnaJ"/>
    <property type="match status" value="1"/>
</dbReference>
<keyword evidence="5" id="KW-0143">Chaperone</keyword>
<protein>
    <recommendedName>
        <fullName evidence="9">J domain-containing protein</fullName>
    </recommendedName>
</protein>
<dbReference type="SUPFAM" id="SSF49493">
    <property type="entry name" value="HSP40/DnaJ peptide-binding domain"/>
    <property type="match status" value="1"/>
</dbReference>
<dbReference type="InterPro" id="IPR002939">
    <property type="entry name" value="DnaJ_C"/>
</dbReference>
<evidence type="ECO:0000313" key="8">
    <source>
        <dbReference type="EMBL" id="SVD41622.1"/>
    </source>
</evidence>
<evidence type="ECO:0000256" key="1">
    <source>
        <dbReference type="ARBA" id="ARBA00022723"/>
    </source>
</evidence>
<dbReference type="PRINTS" id="PR00625">
    <property type="entry name" value="JDOMAIN"/>
</dbReference>
<dbReference type="InterPro" id="IPR036410">
    <property type="entry name" value="HSP_DnaJ_Cys-rich_dom_sf"/>
</dbReference>
<dbReference type="Pfam" id="PF01556">
    <property type="entry name" value="DnaJ_C"/>
    <property type="match status" value="1"/>
</dbReference>
<proteinExistence type="predicted"/>
<dbReference type="Pfam" id="PF00684">
    <property type="entry name" value="DnaJ_CXXCXGXG"/>
    <property type="match status" value="1"/>
</dbReference>
<dbReference type="InterPro" id="IPR001305">
    <property type="entry name" value="HSP_DnaJ_Cys-rich_dom"/>
</dbReference>
<evidence type="ECO:0000256" key="2">
    <source>
        <dbReference type="ARBA" id="ARBA00022737"/>
    </source>
</evidence>
<keyword evidence="2" id="KW-0677">Repeat</keyword>
<name>A0A382V555_9ZZZZ</name>
<dbReference type="PANTHER" id="PTHR43096:SF52">
    <property type="entry name" value="DNAJ HOMOLOG 1, MITOCHONDRIAL-RELATED"/>
    <property type="match status" value="1"/>
</dbReference>
<dbReference type="SMART" id="SM00271">
    <property type="entry name" value="DnaJ"/>
    <property type="match status" value="1"/>
</dbReference>
<dbReference type="PANTHER" id="PTHR43096">
    <property type="entry name" value="DNAJ HOMOLOG 1, MITOCHONDRIAL-RELATED"/>
    <property type="match status" value="1"/>
</dbReference>
<dbReference type="GO" id="GO:0051082">
    <property type="term" value="F:unfolded protein binding"/>
    <property type="evidence" value="ECO:0007669"/>
    <property type="project" value="InterPro"/>
</dbReference>
<feature type="domain" description="CR-type" evidence="7">
    <location>
        <begin position="139"/>
        <end position="221"/>
    </location>
</feature>
<dbReference type="Pfam" id="PF00226">
    <property type="entry name" value="DnaJ"/>
    <property type="match status" value="1"/>
</dbReference>
<dbReference type="SUPFAM" id="SSF46565">
    <property type="entry name" value="Chaperone J-domain"/>
    <property type="match status" value="1"/>
</dbReference>
<dbReference type="GO" id="GO:0008270">
    <property type="term" value="F:zinc ion binding"/>
    <property type="evidence" value="ECO:0007669"/>
    <property type="project" value="UniProtKB-KW"/>
</dbReference>
<dbReference type="InterPro" id="IPR018253">
    <property type="entry name" value="DnaJ_domain_CS"/>
</dbReference>
<dbReference type="FunFam" id="2.10.230.10:FF:000002">
    <property type="entry name" value="Molecular chaperone DnaJ"/>
    <property type="match status" value="1"/>
</dbReference>
<evidence type="ECO:0000256" key="3">
    <source>
        <dbReference type="ARBA" id="ARBA00022771"/>
    </source>
</evidence>
<feature type="non-terminal residue" evidence="8">
    <location>
        <position position="250"/>
    </location>
</feature>
<dbReference type="CDD" id="cd10719">
    <property type="entry name" value="DnaJ_zf"/>
    <property type="match status" value="1"/>
</dbReference>
<organism evidence="8">
    <name type="scientific">marine metagenome</name>
    <dbReference type="NCBI Taxonomy" id="408172"/>
    <lineage>
        <taxon>unclassified sequences</taxon>
        <taxon>metagenomes</taxon>
        <taxon>ecological metagenomes</taxon>
    </lineage>
</organism>
<dbReference type="Gene3D" id="2.60.260.20">
    <property type="entry name" value="Urease metallochaperone UreE, N-terminal domain"/>
    <property type="match status" value="1"/>
</dbReference>
<dbReference type="PROSITE" id="PS51188">
    <property type="entry name" value="ZF_CR"/>
    <property type="match status" value="1"/>
</dbReference>
<dbReference type="PROSITE" id="PS00636">
    <property type="entry name" value="DNAJ_1"/>
    <property type="match status" value="1"/>
</dbReference>
<evidence type="ECO:0000259" key="6">
    <source>
        <dbReference type="PROSITE" id="PS50076"/>
    </source>
</evidence>
<evidence type="ECO:0008006" key="9">
    <source>
        <dbReference type="Google" id="ProtNLM"/>
    </source>
</evidence>
<reference evidence="8" key="1">
    <citation type="submission" date="2018-05" db="EMBL/GenBank/DDBJ databases">
        <authorList>
            <person name="Lanie J.A."/>
            <person name="Ng W.-L."/>
            <person name="Kazmierczak K.M."/>
            <person name="Andrzejewski T.M."/>
            <person name="Davidsen T.M."/>
            <person name="Wayne K.J."/>
            <person name="Tettelin H."/>
            <person name="Glass J.I."/>
            <person name="Rusch D."/>
            <person name="Podicherti R."/>
            <person name="Tsui H.-C.T."/>
            <person name="Winkler M.E."/>
        </authorList>
    </citation>
    <scope>NUCLEOTIDE SEQUENCE</scope>
</reference>
<dbReference type="InterPro" id="IPR001623">
    <property type="entry name" value="DnaJ_domain"/>
</dbReference>
<dbReference type="AlphaFoldDB" id="A0A382V555"/>
<evidence type="ECO:0000259" key="7">
    <source>
        <dbReference type="PROSITE" id="PS51188"/>
    </source>
</evidence>
<accession>A0A382V555</accession>
<evidence type="ECO:0000256" key="4">
    <source>
        <dbReference type="ARBA" id="ARBA00022833"/>
    </source>
</evidence>
<dbReference type="SUPFAM" id="SSF57938">
    <property type="entry name" value="DnaJ/Hsp40 cysteine-rich domain"/>
    <property type="match status" value="1"/>
</dbReference>
<keyword evidence="4" id="KW-0862">Zinc</keyword>
<keyword evidence="3" id="KW-0863">Zinc-finger</keyword>
<sequence length="250" mass="26805">MAKRDYYEVLGLDKSADQDRIKGAYRKLALKYHPDRNPDDSEAEASFKEASEAYEVLSDEEKKANYDRFGHAGVQGNFGSGGFQWSDFSHATDFEDIFGDFFGNVFGGGGRRSRGPSGPPKGRDLRIALTLSLEEVTVGVEKKINLQRMKGCDVCGGDGAAPGSTPKQCQTCGGIGQVQQVSRSFFGQQVTVGACPTCQGEGQMVSDPCRECAGEGRVRDKTTITVRIPAGVSTGNYIPLRGQGDAGPRG</sequence>
<dbReference type="GO" id="GO:0031072">
    <property type="term" value="F:heat shock protein binding"/>
    <property type="evidence" value="ECO:0007669"/>
    <property type="project" value="InterPro"/>
</dbReference>
<dbReference type="Gene3D" id="2.10.230.10">
    <property type="entry name" value="Heat shock protein DnaJ, cysteine-rich domain"/>
    <property type="match status" value="1"/>
</dbReference>
<feature type="domain" description="J" evidence="6">
    <location>
        <begin position="5"/>
        <end position="70"/>
    </location>
</feature>
<dbReference type="FunFam" id="1.10.287.110:FF:000034">
    <property type="entry name" value="Chaperone protein DnaJ"/>
    <property type="match status" value="1"/>
</dbReference>